<dbReference type="InterPro" id="IPR002347">
    <property type="entry name" value="SDR_fam"/>
</dbReference>
<dbReference type="PRINTS" id="PR00081">
    <property type="entry name" value="GDHRDH"/>
</dbReference>
<keyword evidence="2" id="KW-0521">NADP</keyword>
<dbReference type="Pfam" id="PF13561">
    <property type="entry name" value="adh_short_C2"/>
    <property type="match status" value="1"/>
</dbReference>
<reference evidence="4" key="1">
    <citation type="submission" date="2021-02" db="EMBL/GenBank/DDBJ databases">
        <title>Genome-Resolved Metagenomics of a Microbial Community Performing Photosynthetic Biological Nutrient Removal.</title>
        <authorList>
            <person name="Mcdaniel E.A."/>
        </authorList>
    </citation>
    <scope>NUCLEOTIDE SEQUENCE</scope>
    <source>
        <strain evidence="4">UWPOB_OBS1</strain>
    </source>
</reference>
<name>A0A8J7TP48_9BACT</name>
<protein>
    <submittedName>
        <fullName evidence="4">SDR family oxidoreductase</fullName>
    </submittedName>
</protein>
<dbReference type="GO" id="GO:0016491">
    <property type="term" value="F:oxidoreductase activity"/>
    <property type="evidence" value="ECO:0007669"/>
    <property type="project" value="UniProtKB-KW"/>
</dbReference>
<dbReference type="PANTHER" id="PTHR43639:SF1">
    <property type="entry name" value="SHORT-CHAIN DEHYDROGENASE_REDUCTASE FAMILY PROTEIN"/>
    <property type="match status" value="1"/>
</dbReference>
<dbReference type="PANTHER" id="PTHR43639">
    <property type="entry name" value="OXIDOREDUCTASE, SHORT-CHAIN DEHYDROGENASE/REDUCTASE FAMILY (AFU_ORTHOLOGUE AFUA_5G02870)"/>
    <property type="match status" value="1"/>
</dbReference>
<evidence type="ECO:0000313" key="5">
    <source>
        <dbReference type="Proteomes" id="UP000664277"/>
    </source>
</evidence>
<gene>
    <name evidence="4" type="ORF">J0M35_19075</name>
</gene>
<dbReference type="EMBL" id="JAFLCK010000040">
    <property type="protein sequence ID" value="MBN8662480.1"/>
    <property type="molecule type" value="Genomic_DNA"/>
</dbReference>
<dbReference type="Proteomes" id="UP000664277">
    <property type="component" value="Unassembled WGS sequence"/>
</dbReference>
<dbReference type="InterPro" id="IPR036291">
    <property type="entry name" value="NAD(P)-bd_dom_sf"/>
</dbReference>
<dbReference type="AlphaFoldDB" id="A0A8J7TP48"/>
<comment type="caution">
    <text evidence="4">The sequence shown here is derived from an EMBL/GenBank/DDBJ whole genome shotgun (WGS) entry which is preliminary data.</text>
</comment>
<dbReference type="PRINTS" id="PR00080">
    <property type="entry name" value="SDRFAMILY"/>
</dbReference>
<organism evidence="4 5">
    <name type="scientific">Candidatus Obscuribacter phosphatis</name>
    <dbReference type="NCBI Taxonomy" id="1906157"/>
    <lineage>
        <taxon>Bacteria</taxon>
        <taxon>Bacillati</taxon>
        <taxon>Candidatus Melainabacteria</taxon>
        <taxon>Candidatus Obscuribacterales</taxon>
        <taxon>Candidatus Obscuribacteraceae</taxon>
        <taxon>Candidatus Obscuribacter</taxon>
    </lineage>
</organism>
<proteinExistence type="inferred from homology"/>
<sequence length="253" mass="27000">MSQHSTIALVTGSSRGLGKNMAMALAKNGNDLVITYNKNKDEALAVVAEINALGRKACALQLDVSKSDSWGSFAKALAEALKANFDSDKFDYLVNNAGIDSPAPFMQTTEEQFDLLMTVHFKSVYFLTQKLVPLMRDGGRIVNVSSGLARFSIPGYSAYAAMKGAVEVMTRYMAKELADRKIAVNTVAPGAIETDFTKDHLAHPGAREMIAGSTALGRVGVPDDIGGVVAFLCSDAGRWVNAQRLEASGGIFI</sequence>
<keyword evidence="3" id="KW-0560">Oxidoreductase</keyword>
<evidence type="ECO:0000256" key="2">
    <source>
        <dbReference type="ARBA" id="ARBA00022857"/>
    </source>
</evidence>
<dbReference type="SUPFAM" id="SSF51735">
    <property type="entry name" value="NAD(P)-binding Rossmann-fold domains"/>
    <property type="match status" value="1"/>
</dbReference>
<evidence type="ECO:0000256" key="1">
    <source>
        <dbReference type="ARBA" id="ARBA00006484"/>
    </source>
</evidence>
<accession>A0A8J7TP48</accession>
<evidence type="ECO:0000256" key="3">
    <source>
        <dbReference type="ARBA" id="ARBA00023002"/>
    </source>
</evidence>
<dbReference type="FunFam" id="3.40.50.720:FF:000374">
    <property type="entry name" value="3-oxoacyl-(Acyl-carrier-protein) reductase"/>
    <property type="match status" value="1"/>
</dbReference>
<evidence type="ECO:0000313" key="4">
    <source>
        <dbReference type="EMBL" id="MBN8662480.1"/>
    </source>
</evidence>
<dbReference type="Gene3D" id="3.40.50.720">
    <property type="entry name" value="NAD(P)-binding Rossmann-like Domain"/>
    <property type="match status" value="1"/>
</dbReference>
<comment type="similarity">
    <text evidence="1">Belongs to the short-chain dehydrogenases/reductases (SDR) family.</text>
</comment>